<dbReference type="GO" id="GO:0003677">
    <property type="term" value="F:DNA binding"/>
    <property type="evidence" value="ECO:0007669"/>
    <property type="project" value="InterPro"/>
</dbReference>
<organism evidence="4">
    <name type="scientific">marine sediment metagenome</name>
    <dbReference type="NCBI Taxonomy" id="412755"/>
    <lineage>
        <taxon>unclassified sequences</taxon>
        <taxon>metagenomes</taxon>
        <taxon>ecological metagenomes</taxon>
    </lineage>
</organism>
<dbReference type="PANTHER" id="PTHR13370:SF3">
    <property type="entry name" value="TRNA (GUANINE(10)-N2)-METHYLTRANSFERASE HOMOLOG"/>
    <property type="match status" value="1"/>
</dbReference>
<evidence type="ECO:0000313" key="4">
    <source>
        <dbReference type="EMBL" id="KKK47277.1"/>
    </source>
</evidence>
<sequence length="80" mass="8881">MKKIYVAAPFTANTPEKIDLMAYFIKTYTNEGDLVLDNCAGSGSTIVAAKQLGRQFIGFEISEEYCEIARKRLSQEVLGL</sequence>
<dbReference type="EMBL" id="LAZR01069658">
    <property type="protein sequence ID" value="KKK47277.1"/>
    <property type="molecule type" value="Genomic_DNA"/>
</dbReference>
<evidence type="ECO:0000259" key="3">
    <source>
        <dbReference type="Pfam" id="PF01555"/>
    </source>
</evidence>
<evidence type="ECO:0000256" key="1">
    <source>
        <dbReference type="ARBA" id="ARBA00022603"/>
    </source>
</evidence>
<protein>
    <recommendedName>
        <fullName evidence="3">DNA methylase N-4/N-6 domain-containing protein</fullName>
    </recommendedName>
</protein>
<dbReference type="InterPro" id="IPR002941">
    <property type="entry name" value="DNA_methylase_N4/N6"/>
</dbReference>
<comment type="caution">
    <text evidence="4">The sequence shown here is derived from an EMBL/GenBank/DDBJ whole genome shotgun (WGS) entry which is preliminary data.</text>
</comment>
<dbReference type="PANTHER" id="PTHR13370">
    <property type="entry name" value="RNA METHYLASE-RELATED"/>
    <property type="match status" value="1"/>
</dbReference>
<dbReference type="InterPro" id="IPR029063">
    <property type="entry name" value="SAM-dependent_MTases_sf"/>
</dbReference>
<keyword evidence="1" id="KW-0489">Methyltransferase</keyword>
<dbReference type="Pfam" id="PF01555">
    <property type="entry name" value="N6_N4_Mtase"/>
    <property type="match status" value="1"/>
</dbReference>
<dbReference type="Gene3D" id="3.40.50.150">
    <property type="entry name" value="Vaccinia Virus protein VP39"/>
    <property type="match status" value="1"/>
</dbReference>
<gene>
    <name evidence="4" type="ORF">LCGC14_3156830</name>
</gene>
<name>A0A0F8VSG5_9ZZZZ</name>
<reference evidence="4" key="1">
    <citation type="journal article" date="2015" name="Nature">
        <title>Complex archaea that bridge the gap between prokaryotes and eukaryotes.</title>
        <authorList>
            <person name="Spang A."/>
            <person name="Saw J.H."/>
            <person name="Jorgensen S.L."/>
            <person name="Zaremba-Niedzwiedzka K."/>
            <person name="Martijn J."/>
            <person name="Lind A.E."/>
            <person name="van Eijk R."/>
            <person name="Schleper C."/>
            <person name="Guy L."/>
            <person name="Ettema T.J."/>
        </authorList>
    </citation>
    <scope>NUCLEOTIDE SEQUENCE</scope>
</reference>
<dbReference type="GO" id="GO:0032259">
    <property type="term" value="P:methylation"/>
    <property type="evidence" value="ECO:0007669"/>
    <property type="project" value="UniProtKB-KW"/>
</dbReference>
<accession>A0A0F8VSG5</accession>
<proteinExistence type="predicted"/>
<dbReference type="SUPFAM" id="SSF53335">
    <property type="entry name" value="S-adenosyl-L-methionine-dependent methyltransferases"/>
    <property type="match status" value="1"/>
</dbReference>
<keyword evidence="2" id="KW-0808">Transferase</keyword>
<dbReference type="GO" id="GO:0005737">
    <property type="term" value="C:cytoplasm"/>
    <property type="evidence" value="ECO:0007669"/>
    <property type="project" value="TreeGrafter"/>
</dbReference>
<evidence type="ECO:0000256" key="2">
    <source>
        <dbReference type="ARBA" id="ARBA00022679"/>
    </source>
</evidence>
<dbReference type="AlphaFoldDB" id="A0A0F8VSG5"/>
<dbReference type="GO" id="GO:0008170">
    <property type="term" value="F:N-methyltransferase activity"/>
    <property type="evidence" value="ECO:0007669"/>
    <property type="project" value="InterPro"/>
</dbReference>
<dbReference type="InterPro" id="IPR001091">
    <property type="entry name" value="RM_Methyltransferase"/>
</dbReference>
<feature type="domain" description="DNA methylase N-4/N-6" evidence="3">
    <location>
        <begin position="12"/>
        <end position="70"/>
    </location>
</feature>
<dbReference type="PRINTS" id="PR00508">
    <property type="entry name" value="S21N4MTFRASE"/>
</dbReference>